<reference evidence="3" key="2">
    <citation type="submission" date="2017-06" db="EMBL/GenBank/DDBJ databases">
        <title>WGS assembly of Brachypodium distachyon.</title>
        <authorList>
            <consortium name="The International Brachypodium Initiative"/>
            <person name="Lucas S."/>
            <person name="Harmon-Smith M."/>
            <person name="Lail K."/>
            <person name="Tice H."/>
            <person name="Grimwood J."/>
            <person name="Bruce D."/>
            <person name="Barry K."/>
            <person name="Shu S."/>
            <person name="Lindquist E."/>
            <person name="Wang M."/>
            <person name="Pitluck S."/>
            <person name="Vogel J.P."/>
            <person name="Garvin D.F."/>
            <person name="Mockler T.C."/>
            <person name="Schmutz J."/>
            <person name="Rokhsar D."/>
            <person name="Bevan M.W."/>
        </authorList>
    </citation>
    <scope>NUCLEOTIDE SEQUENCE</scope>
    <source>
        <strain evidence="3">Bd21</strain>
    </source>
</reference>
<keyword evidence="2" id="KW-0732">Signal</keyword>
<dbReference type="EMBL" id="CM000883">
    <property type="protein sequence ID" value="PNT63483.1"/>
    <property type="molecule type" value="Genomic_DNA"/>
</dbReference>
<dbReference type="Proteomes" id="UP000008810">
    <property type="component" value="Chromosome 4"/>
</dbReference>
<evidence type="ECO:0000313" key="3">
    <source>
        <dbReference type="EMBL" id="PNT63483.1"/>
    </source>
</evidence>
<proteinExistence type="predicted"/>
<dbReference type="RefSeq" id="XP_024310794.1">
    <property type="nucleotide sequence ID" value="XM_024455026.1"/>
</dbReference>
<keyword evidence="1" id="KW-0472">Membrane</keyword>
<reference evidence="4" key="3">
    <citation type="submission" date="2018-08" db="UniProtKB">
        <authorList>
            <consortium name="EnsemblPlants"/>
        </authorList>
    </citation>
    <scope>IDENTIFICATION</scope>
    <source>
        <strain evidence="4">cv. Bd21</strain>
    </source>
</reference>
<accession>A0A2K2CN84</accession>
<feature type="transmembrane region" description="Helical" evidence="1">
    <location>
        <begin position="149"/>
        <end position="175"/>
    </location>
</feature>
<evidence type="ECO:0000256" key="2">
    <source>
        <dbReference type="SAM" id="SignalP"/>
    </source>
</evidence>
<evidence type="ECO:0000313" key="5">
    <source>
        <dbReference type="Proteomes" id="UP000008810"/>
    </source>
</evidence>
<dbReference type="AlphaFoldDB" id="A0A2K2CN84"/>
<reference evidence="3 4" key="1">
    <citation type="journal article" date="2010" name="Nature">
        <title>Genome sequencing and analysis of the model grass Brachypodium distachyon.</title>
        <authorList>
            <consortium name="International Brachypodium Initiative"/>
        </authorList>
    </citation>
    <scope>NUCLEOTIDE SEQUENCE [LARGE SCALE GENOMIC DNA]</scope>
    <source>
        <strain evidence="3">Bd21</strain>
        <strain evidence="4">cv. Bd21</strain>
    </source>
</reference>
<feature type="transmembrane region" description="Helical" evidence="1">
    <location>
        <begin position="103"/>
        <end position="129"/>
    </location>
</feature>
<protein>
    <recommendedName>
        <fullName evidence="6">CASP-like protein</fullName>
    </recommendedName>
</protein>
<evidence type="ECO:0000256" key="1">
    <source>
        <dbReference type="SAM" id="Phobius"/>
    </source>
</evidence>
<feature type="signal peptide" evidence="2">
    <location>
        <begin position="1"/>
        <end position="27"/>
    </location>
</feature>
<gene>
    <name evidence="4" type="primary">LOC112268850</name>
    <name evidence="3" type="ORF">BRADI_4g16581v3</name>
</gene>
<sequence length="176" mass="18793">MSANKASSSHGAVLLPMATLLLRGLVGLLCTASRRFVSVALAGLPEFVETCRPTFSSLEQHERTGEHVSWVAGVGCAYSLLAMAFVTFNVVQRKKMIGGSLRGTVFLISADVACSALVIARAAAALGFTVENEMRVEVFDLTNMGFYELVQISCLLLLMATVCMVVIIMLTVSLAK</sequence>
<keyword evidence="5" id="KW-1185">Reference proteome</keyword>
<dbReference type="EnsemblPlants" id="PNT63483">
    <property type="protein sequence ID" value="PNT63483"/>
    <property type="gene ID" value="BRADI_4g16581v3"/>
</dbReference>
<organism evidence="3">
    <name type="scientific">Brachypodium distachyon</name>
    <name type="common">Purple false brome</name>
    <name type="synonym">Trachynia distachya</name>
    <dbReference type="NCBI Taxonomy" id="15368"/>
    <lineage>
        <taxon>Eukaryota</taxon>
        <taxon>Viridiplantae</taxon>
        <taxon>Streptophyta</taxon>
        <taxon>Embryophyta</taxon>
        <taxon>Tracheophyta</taxon>
        <taxon>Spermatophyta</taxon>
        <taxon>Magnoliopsida</taxon>
        <taxon>Liliopsida</taxon>
        <taxon>Poales</taxon>
        <taxon>Poaceae</taxon>
        <taxon>BOP clade</taxon>
        <taxon>Pooideae</taxon>
        <taxon>Stipodae</taxon>
        <taxon>Brachypodieae</taxon>
        <taxon>Brachypodium</taxon>
    </lineage>
</organism>
<keyword evidence="1" id="KW-1133">Transmembrane helix</keyword>
<dbReference type="Gramene" id="PNT63483">
    <property type="protein sequence ID" value="PNT63483"/>
    <property type="gene ID" value="BRADI_4g16581v3"/>
</dbReference>
<dbReference type="PANTHER" id="PTHR33573:SF63">
    <property type="entry name" value="CASP-LIKE PROTEIN"/>
    <property type="match status" value="1"/>
</dbReference>
<dbReference type="GeneID" id="112268850"/>
<name>A0A2K2CN84_BRADI</name>
<feature type="chain" id="PRO_5044576568" description="CASP-like protein" evidence="2">
    <location>
        <begin position="28"/>
        <end position="176"/>
    </location>
</feature>
<evidence type="ECO:0008006" key="6">
    <source>
        <dbReference type="Google" id="ProtNLM"/>
    </source>
</evidence>
<keyword evidence="1" id="KW-0812">Transmembrane</keyword>
<dbReference type="PANTHER" id="PTHR33573">
    <property type="entry name" value="CASP-LIKE PROTEIN 4A4"/>
    <property type="match status" value="1"/>
</dbReference>
<dbReference type="OrthoDB" id="685197at2759"/>
<evidence type="ECO:0000313" key="4">
    <source>
        <dbReference type="EnsemblPlants" id="PNT63483"/>
    </source>
</evidence>
<feature type="transmembrane region" description="Helical" evidence="1">
    <location>
        <begin position="68"/>
        <end position="91"/>
    </location>
</feature>